<reference evidence="2 3" key="1">
    <citation type="submission" date="2016-11" db="EMBL/GenBank/DDBJ databases">
        <authorList>
            <person name="Jaros S."/>
            <person name="Januszkiewicz K."/>
            <person name="Wedrychowicz H."/>
        </authorList>
    </citation>
    <scope>NUCLEOTIDE SEQUENCE [LARGE SCALE GENOMIC DNA]</scope>
    <source>
        <strain evidence="2 3">DSM 46144</strain>
    </source>
</reference>
<dbReference type="AlphaFoldDB" id="A0A1M7R949"/>
<dbReference type="InterPro" id="IPR004843">
    <property type="entry name" value="Calcineurin-like_PHP"/>
</dbReference>
<dbReference type="Pfam" id="PF00149">
    <property type="entry name" value="Metallophos"/>
    <property type="match status" value="1"/>
</dbReference>
<protein>
    <submittedName>
        <fullName evidence="2">3',5'-cyclic AMP phosphodiesterase CpdA</fullName>
    </submittedName>
</protein>
<evidence type="ECO:0000313" key="3">
    <source>
        <dbReference type="Proteomes" id="UP000184440"/>
    </source>
</evidence>
<dbReference type="PANTHER" id="PTHR36492:SF2">
    <property type="entry name" value="[ACYL-CARRIER-PROTEIN] PHOSPHODIESTERASE PPTH"/>
    <property type="match status" value="1"/>
</dbReference>
<dbReference type="InterPro" id="IPR029052">
    <property type="entry name" value="Metallo-depent_PP-like"/>
</dbReference>
<proteinExistence type="predicted"/>
<evidence type="ECO:0000313" key="2">
    <source>
        <dbReference type="EMBL" id="SHN42629.1"/>
    </source>
</evidence>
<dbReference type="GO" id="GO:0016787">
    <property type="term" value="F:hydrolase activity"/>
    <property type="evidence" value="ECO:0007669"/>
    <property type="project" value="InterPro"/>
</dbReference>
<keyword evidence="3" id="KW-1185">Reference proteome</keyword>
<feature type="domain" description="Calcineurin-like phosphoesterase" evidence="1">
    <location>
        <begin position="4"/>
        <end position="237"/>
    </location>
</feature>
<gene>
    <name evidence="2" type="ORF">SAMN05443668_108273</name>
</gene>
<dbReference type="PANTHER" id="PTHR36492">
    <property type="match status" value="1"/>
</dbReference>
<accession>A0A1M7R949</accession>
<dbReference type="InterPro" id="IPR052963">
    <property type="entry name" value="Pantetheine_PDE"/>
</dbReference>
<dbReference type="RefSeq" id="WP_073260503.1">
    <property type="nucleotide sequence ID" value="NZ_FRCS01000008.1"/>
</dbReference>
<dbReference type="STRING" id="134849.SAMN05443668_108273"/>
<dbReference type="EMBL" id="FRCS01000008">
    <property type="protein sequence ID" value="SHN42629.1"/>
    <property type="molecule type" value="Genomic_DNA"/>
</dbReference>
<evidence type="ECO:0000259" key="1">
    <source>
        <dbReference type="Pfam" id="PF00149"/>
    </source>
</evidence>
<dbReference type="CDD" id="cd00838">
    <property type="entry name" value="MPP_superfamily"/>
    <property type="match status" value="2"/>
</dbReference>
<sequence>MGNLLAVSDLHVGYKENRDVVRSLRPLAEDDWLIVAGDVAERLEHVAWTLKVLTLSFSTVIWAPGNHELWTSPKDPDALRGATKYDALVEMCRALGVLTPEDPYPTWDGGAEPITVASLFTLYDYSFRAEGLTAEQALAQAYDAGIVATDEALLHPDPFPSRAEWCRARVEHTRARLDAELPEDQRTVLVSHWPLHPTPTKRLRYPEFAQWCGTTLTADWHLRYRAAVAVYGHLHIPLRDVVDGVPFQEVSLGYPREWKPRSRPHGLPRLILPAATP</sequence>
<organism evidence="2 3">
    <name type="scientific">Cryptosporangium aurantiacum</name>
    <dbReference type="NCBI Taxonomy" id="134849"/>
    <lineage>
        <taxon>Bacteria</taxon>
        <taxon>Bacillati</taxon>
        <taxon>Actinomycetota</taxon>
        <taxon>Actinomycetes</taxon>
        <taxon>Cryptosporangiales</taxon>
        <taxon>Cryptosporangiaceae</taxon>
        <taxon>Cryptosporangium</taxon>
    </lineage>
</organism>
<dbReference type="Gene3D" id="3.60.21.10">
    <property type="match status" value="1"/>
</dbReference>
<dbReference type="SUPFAM" id="SSF56300">
    <property type="entry name" value="Metallo-dependent phosphatases"/>
    <property type="match status" value="1"/>
</dbReference>
<name>A0A1M7R949_9ACTN</name>
<dbReference type="Proteomes" id="UP000184440">
    <property type="component" value="Unassembled WGS sequence"/>
</dbReference>